<dbReference type="AlphaFoldDB" id="A0A081NMC6"/>
<name>A0A081NMC6_9GAMM</name>
<dbReference type="OrthoDB" id="6196477at2"/>
<feature type="transmembrane region" description="Helical" evidence="1">
    <location>
        <begin position="12"/>
        <end position="31"/>
    </location>
</feature>
<evidence type="ECO:0000313" key="3">
    <source>
        <dbReference type="Proteomes" id="UP000028073"/>
    </source>
</evidence>
<protein>
    <submittedName>
        <fullName evidence="2">Uncharacterized protein</fullName>
    </submittedName>
</protein>
<comment type="caution">
    <text evidence="2">The sequence shown here is derived from an EMBL/GenBank/DDBJ whole genome shotgun (WGS) entry which is preliminary data.</text>
</comment>
<evidence type="ECO:0000313" key="2">
    <source>
        <dbReference type="EMBL" id="KEQ19599.1"/>
    </source>
</evidence>
<keyword evidence="1" id="KW-0472">Membrane</keyword>
<dbReference type="Proteomes" id="UP000028073">
    <property type="component" value="Unassembled WGS sequence"/>
</dbReference>
<organism evidence="2 3">
    <name type="scientific">Endozoicomonas numazuensis</name>
    <dbReference type="NCBI Taxonomy" id="1137799"/>
    <lineage>
        <taxon>Bacteria</taxon>
        <taxon>Pseudomonadati</taxon>
        <taxon>Pseudomonadota</taxon>
        <taxon>Gammaproteobacteria</taxon>
        <taxon>Oceanospirillales</taxon>
        <taxon>Endozoicomonadaceae</taxon>
        <taxon>Endozoicomonas</taxon>
    </lineage>
</organism>
<feature type="transmembrane region" description="Helical" evidence="1">
    <location>
        <begin position="63"/>
        <end position="85"/>
    </location>
</feature>
<keyword evidence="1" id="KW-1133">Transmembrane helix</keyword>
<dbReference type="RefSeq" id="WP_034833517.1">
    <property type="nucleotide sequence ID" value="NZ_JOKH01000001.1"/>
</dbReference>
<gene>
    <name evidence="2" type="ORF">GZ78_06775</name>
</gene>
<keyword evidence="1" id="KW-0812">Transmembrane</keyword>
<dbReference type="EMBL" id="JOKH01000001">
    <property type="protein sequence ID" value="KEQ19599.1"/>
    <property type="molecule type" value="Genomic_DNA"/>
</dbReference>
<keyword evidence="3" id="KW-1185">Reference proteome</keyword>
<reference evidence="2 3" key="1">
    <citation type="submission" date="2014-06" db="EMBL/GenBank/DDBJ databases">
        <title>Whole Genome Sequences of Three Symbiotic Endozoicomonas Bacteria.</title>
        <authorList>
            <person name="Neave M.J."/>
            <person name="Apprill A."/>
            <person name="Voolstra C.R."/>
        </authorList>
    </citation>
    <scope>NUCLEOTIDE SEQUENCE [LARGE SCALE GENOMIC DNA]</scope>
    <source>
        <strain evidence="2 3">DSM 25634</strain>
    </source>
</reference>
<feature type="transmembrane region" description="Helical" evidence="1">
    <location>
        <begin position="37"/>
        <end position="56"/>
    </location>
</feature>
<evidence type="ECO:0000256" key="1">
    <source>
        <dbReference type="SAM" id="Phobius"/>
    </source>
</evidence>
<accession>A0A081NMC6</accession>
<sequence length="147" mass="16823">MNGIKKENRFIIHWFFSLVLFGFLLAFSLSFEIYKKFPVFGFIGYGLVILNLLWALSQAIKPWHFIAISLFLVLFGTLGSLDIVLSKDEMLETLLLLNHEWLLLSGLNAQTLDDYVNVLVLLLNVFTSALAGSALFYGLNRRNFEKQ</sequence>
<proteinExistence type="predicted"/>
<feature type="transmembrane region" description="Helical" evidence="1">
    <location>
        <begin position="115"/>
        <end position="139"/>
    </location>
</feature>
<dbReference type="eggNOG" id="ENOG502ZN5C">
    <property type="taxonomic scope" value="Bacteria"/>
</dbReference>